<organism evidence="2">
    <name type="scientific">Human herpesvirus 1</name>
    <name type="common">HHV-1</name>
    <name type="synonym">Human herpes simplex virus 1</name>
    <dbReference type="NCBI Taxonomy" id="10298"/>
    <lineage>
        <taxon>Viruses</taxon>
        <taxon>Duplodnaviria</taxon>
        <taxon>Heunggongvirae</taxon>
        <taxon>Peploviricota</taxon>
        <taxon>Herviviricetes</taxon>
        <taxon>Herpesvirales</taxon>
        <taxon>Orthoherpesviridae</taxon>
        <taxon>Alphaherpesvirinae</taxon>
        <taxon>Simplexvirus</taxon>
        <taxon>Simplexvirus humanalpha1</taxon>
    </lineage>
</organism>
<reference evidence="2" key="1">
    <citation type="journal article" date="2018" name="MSphere">
        <title>Ultrasensitive Capture of Human Herpes Simplex Virus Genomes Directly from Clinical Samples Reveals Extraordinarily Limited Evolution in Cell Culture.</title>
        <authorList>
            <person name="Greninger A.L."/>
            <person name="Roychoudhury P."/>
            <person name="Xie H."/>
            <person name="Casto A."/>
            <person name="Cent A."/>
            <person name="Pepper G."/>
            <person name="Koelle D.M."/>
            <person name="Huang M.L."/>
            <person name="Wald A."/>
            <person name="Johnston C."/>
            <person name="Jerome K.R."/>
        </authorList>
    </citation>
    <scope>NUCLEOTIDE SEQUENCE</scope>
    <source>
        <strain evidence="2">25_2006-37406</strain>
    </source>
</reference>
<sequence length="71" mass="7767">MSMDASPGGGRENKEGLGERHHRGLNKQTTDTVRVYSVGRRNGRSHAPFIRVSKKTGHLSGEPLGCQPGRR</sequence>
<name>A0A2Z4H537_HHV1</name>
<dbReference type="EMBL" id="MG999860">
    <property type="protein sequence ID" value="AWW09836.1"/>
    <property type="molecule type" value="Genomic_DNA"/>
</dbReference>
<evidence type="ECO:0000313" key="2">
    <source>
        <dbReference type="EMBL" id="AWW09836.1"/>
    </source>
</evidence>
<proteinExistence type="predicted"/>
<feature type="region of interest" description="Disordered" evidence="1">
    <location>
        <begin position="1"/>
        <end position="71"/>
    </location>
</feature>
<accession>A0A2Z4H537</accession>
<organismHost>
    <name type="scientific">Homo sapiens</name>
    <name type="common">Human</name>
    <dbReference type="NCBI Taxonomy" id="9606"/>
</organismHost>
<protein>
    <submittedName>
        <fullName evidence="2">Uncharacterized protein</fullName>
    </submittedName>
</protein>
<evidence type="ECO:0000256" key="1">
    <source>
        <dbReference type="SAM" id="MobiDB-lite"/>
    </source>
</evidence>